<dbReference type="GO" id="GO:0032259">
    <property type="term" value="P:methylation"/>
    <property type="evidence" value="ECO:0007669"/>
    <property type="project" value="UniProtKB-KW"/>
</dbReference>
<accession>A0A3R7GZ97</accession>
<evidence type="ECO:0000313" key="12">
    <source>
        <dbReference type="Proteomes" id="UP000285883"/>
    </source>
</evidence>
<dbReference type="EMBL" id="JPWV03000041">
    <property type="protein sequence ID" value="KAG2528399.1"/>
    <property type="molecule type" value="Genomic_DNA"/>
</dbReference>
<keyword evidence="2" id="KW-0489">Methyltransferase</keyword>
<dbReference type="Pfam" id="PF01564">
    <property type="entry name" value="Spermine_synth"/>
    <property type="match status" value="1"/>
</dbReference>
<dbReference type="GO" id="GO:0008757">
    <property type="term" value="F:S-adenosylmethionine-dependent methyltransferase activity"/>
    <property type="evidence" value="ECO:0007669"/>
    <property type="project" value="InterPro"/>
</dbReference>
<evidence type="ECO:0000313" key="8">
    <source>
        <dbReference type="EMBL" id="KAG2529948.1"/>
    </source>
</evidence>
<dbReference type="Proteomes" id="UP000285624">
    <property type="component" value="Unassembled WGS sequence"/>
</dbReference>
<dbReference type="Gene3D" id="3.40.50.150">
    <property type="entry name" value="Vaccinia Virus protein VP39"/>
    <property type="match status" value="2"/>
</dbReference>
<dbReference type="InterPro" id="IPR013216">
    <property type="entry name" value="Methyltransf_11"/>
</dbReference>
<evidence type="ECO:0000313" key="11">
    <source>
        <dbReference type="Proteomes" id="UP000285624"/>
    </source>
</evidence>
<evidence type="ECO:0000256" key="1">
    <source>
        <dbReference type="ARBA" id="ARBA00008361"/>
    </source>
</evidence>
<dbReference type="CDD" id="cd02440">
    <property type="entry name" value="AdoMet_MTases"/>
    <property type="match status" value="2"/>
</dbReference>
<keyword evidence="11" id="KW-1185">Reference proteome</keyword>
<dbReference type="PANTHER" id="PTHR12176">
    <property type="entry name" value="SAM-DEPENDENT METHYLTRANSFERASE SUPERFAMILY PROTEIN"/>
    <property type="match status" value="1"/>
</dbReference>
<dbReference type="AlphaFoldDB" id="A0A3R7GZ97"/>
<dbReference type="PANTHER" id="PTHR12176:SF78">
    <property type="entry name" value="EEF1A LYSINE AND N-TERMINAL METHYLTRANSFERASE"/>
    <property type="match status" value="1"/>
</dbReference>
<reference evidence="11 12" key="2">
    <citation type="submission" date="2018-07" db="EMBL/GenBank/DDBJ databases">
        <title>Genome sequencing of oomycete isolates from Chile give support for New Zealand origin for Phytophthora kernoviae and make available the first Nothophytophthora sp. genome.</title>
        <authorList>
            <person name="Studholme D.J."/>
            <person name="Sanfuentes E."/>
            <person name="Panda P."/>
            <person name="Hill R."/>
            <person name="Sambles C."/>
            <person name="Grant M."/>
            <person name="Williams N.M."/>
            <person name="Mcdougal R.L."/>
        </authorList>
    </citation>
    <scope>NUCLEOTIDE SEQUENCE [LARGE SCALE GENOMIC DNA]</scope>
    <source>
        <strain evidence="9">Chile2</strain>
        <strain evidence="10">Chile4</strain>
    </source>
</reference>
<comment type="caution">
    <text evidence="10">The sequence shown here is derived from an EMBL/GenBank/DDBJ whole genome shotgun (WGS) entry which is preliminary data.</text>
</comment>
<organism evidence="10 11">
    <name type="scientific">Phytophthora kernoviae</name>
    <dbReference type="NCBI Taxonomy" id="325452"/>
    <lineage>
        <taxon>Eukaryota</taxon>
        <taxon>Sar</taxon>
        <taxon>Stramenopiles</taxon>
        <taxon>Oomycota</taxon>
        <taxon>Peronosporomycetes</taxon>
        <taxon>Peronosporales</taxon>
        <taxon>Peronosporaceae</taxon>
        <taxon>Phytophthora</taxon>
    </lineage>
</organism>
<dbReference type="Proteomes" id="UP000792063">
    <property type="component" value="Unassembled WGS sequence"/>
</dbReference>
<evidence type="ECO:0000259" key="6">
    <source>
        <dbReference type="Pfam" id="PF08241"/>
    </source>
</evidence>
<gene>
    <name evidence="9" type="ORF">BBI17_003255</name>
    <name evidence="10" type="ORF">BBO99_00003229</name>
    <name evidence="7" type="ORF">JM16_002817</name>
    <name evidence="8" type="ORF">JM18_002496</name>
</gene>
<dbReference type="SUPFAM" id="SSF53335">
    <property type="entry name" value="S-adenosyl-L-methionine-dependent methyltransferases"/>
    <property type="match status" value="2"/>
</dbReference>
<dbReference type="InterPro" id="IPR051419">
    <property type="entry name" value="Lys/N-term_MeTrsfase_sf"/>
</dbReference>
<dbReference type="Proteomes" id="UP000785171">
    <property type="component" value="Unassembled WGS sequence"/>
</dbReference>
<proteinExistence type="inferred from homology"/>
<protein>
    <recommendedName>
        <fullName evidence="6">Methyltransferase type 11 domain-containing protein</fullName>
    </recommendedName>
</protein>
<keyword evidence="5" id="KW-0175">Coiled coil</keyword>
<feature type="domain" description="Methyltransferase type 11" evidence="6">
    <location>
        <begin position="71"/>
        <end position="172"/>
    </location>
</feature>
<evidence type="ECO:0000256" key="4">
    <source>
        <dbReference type="ARBA" id="ARBA00023268"/>
    </source>
</evidence>
<keyword evidence="4" id="KW-0511">Multifunctional enzyme</keyword>
<comment type="similarity">
    <text evidence="1">Belongs to the methyltransferase superfamily.</text>
</comment>
<reference evidence="7" key="1">
    <citation type="journal article" date="2015" name="Genom Data">
        <title>Genome sequences of six Phytophthora species associated with forests in New Zealand.</title>
        <authorList>
            <person name="Studholme D.J."/>
            <person name="McDougal R.L."/>
            <person name="Sambles C."/>
            <person name="Hansen E."/>
            <person name="Hardy G."/>
            <person name="Grant M."/>
            <person name="Ganley R.J."/>
            <person name="Williams N.M."/>
        </authorList>
    </citation>
    <scope>NUCLEOTIDE SEQUENCE</scope>
    <source>
        <strain evidence="7">NZFS 2646</strain>
        <strain evidence="8">NZFS 3630</strain>
    </source>
</reference>
<reference evidence="7" key="3">
    <citation type="submission" date="2020-06" db="EMBL/GenBank/DDBJ databases">
        <authorList>
            <person name="Studholme D.J."/>
        </authorList>
    </citation>
    <scope>NUCLEOTIDE SEQUENCE</scope>
    <source>
        <strain evidence="7">NZFS 2646</strain>
        <strain evidence="8">NZFS 3630</strain>
    </source>
</reference>
<evidence type="ECO:0000256" key="5">
    <source>
        <dbReference type="SAM" id="Coils"/>
    </source>
</evidence>
<evidence type="ECO:0000313" key="7">
    <source>
        <dbReference type="EMBL" id="KAG2528399.1"/>
    </source>
</evidence>
<evidence type="ECO:0000256" key="2">
    <source>
        <dbReference type="ARBA" id="ARBA00022603"/>
    </source>
</evidence>
<evidence type="ECO:0000313" key="9">
    <source>
        <dbReference type="EMBL" id="RLN44740.1"/>
    </source>
</evidence>
<evidence type="ECO:0000256" key="3">
    <source>
        <dbReference type="ARBA" id="ARBA00022679"/>
    </source>
</evidence>
<dbReference type="EMBL" id="JPWU03000039">
    <property type="protein sequence ID" value="KAG2529948.1"/>
    <property type="molecule type" value="Genomic_DNA"/>
</dbReference>
<name>A0A3R7GZ97_9STRA</name>
<dbReference type="Proteomes" id="UP000285883">
    <property type="component" value="Unassembled WGS sequence"/>
</dbReference>
<evidence type="ECO:0000313" key="10">
    <source>
        <dbReference type="EMBL" id="RLN81993.1"/>
    </source>
</evidence>
<keyword evidence="3" id="KW-0808">Transferase</keyword>
<feature type="coiled-coil region" evidence="5">
    <location>
        <begin position="488"/>
        <end position="522"/>
    </location>
</feature>
<dbReference type="EMBL" id="MBDN02000063">
    <property type="protein sequence ID" value="RLN81993.1"/>
    <property type="molecule type" value="Genomic_DNA"/>
</dbReference>
<dbReference type="EMBL" id="MAYM02000265">
    <property type="protein sequence ID" value="RLN44740.1"/>
    <property type="molecule type" value="Genomic_DNA"/>
</dbReference>
<sequence length="730" mass="80733">MSHELLPRKAEDFRKQEYWDEFFQKRGEKAFEWYGDYACLRQPLSALLGLPDGENASTSLVRRLKAKVRVLVVGCGNSALSGDLAADGFSSLVSVDFSERVIDEMRRKYPTLRWEVMDMTNMKELQDGSFDLVVDKGALDALMAENTLEIKKDATKMLQEVRRVLAPGGRYCCVTMAQDFILSHLLSFFSVGGEEEETEEKTHWAMGVQELPREVRKPFAPFLAAALKCPKGNLKAAKKAQYNGKQFMSDVGEARQRWLTHEVEATQWFAMTQAALRQLRVGRQEIVELIANDENDATKGVGQNGGVDGQVNPRFTLRLVDSSLRGPNGSCAVFLIPQGREHEWMFSTEEGANELAAGAGFSRLILVALGRGGHAFESTLKVQEELNSKVMELAPDTLGADEQIPYLTVEEGLGARNIVHQGTSSLSGAFFVEEVQEDGEQLRRLVFLSNTNVIQSEVKLLASSASPTPAAPIVEISTTAAVDSSLTSEEAVAAAKKKKNNKKKAQKKKKKAQAKQADALHRTLVLGLGGGCLAQYLHDNVPGMDVTACELDPSIVTVAEQYFGFHQDDRMRVVVADALDYVAQQSELPERPSFDSIIVDVDAKQRDVGMSCPPVSFVESTFLTHVYELLAPRGVLLINVSCRDSTLYKDIIGRLQRAFPGSCAVLALKPSEQDVNSVVFIRKADTKEPDAKTLLQQLHEQGRRRGKAQDAPRYVDDELCELIRDIQLTK</sequence>
<dbReference type="Pfam" id="PF08241">
    <property type="entry name" value="Methyltransf_11"/>
    <property type="match status" value="1"/>
</dbReference>
<dbReference type="InterPro" id="IPR029063">
    <property type="entry name" value="SAM-dependent_MTases_sf"/>
</dbReference>